<evidence type="ECO:0000256" key="8">
    <source>
        <dbReference type="ARBA" id="ARBA00025323"/>
    </source>
</evidence>
<feature type="transmembrane region" description="Helical" evidence="9">
    <location>
        <begin position="95"/>
        <end position="117"/>
    </location>
</feature>
<feature type="transmembrane region" description="Helical" evidence="9">
    <location>
        <begin position="61"/>
        <end position="83"/>
    </location>
</feature>
<feature type="transmembrane region" description="Helical" evidence="9">
    <location>
        <begin position="239"/>
        <end position="263"/>
    </location>
</feature>
<dbReference type="FunFam" id="1.10.3720.10:FF:000004">
    <property type="entry name" value="Sulfate transport system permease protein CysT"/>
    <property type="match status" value="1"/>
</dbReference>
<sequence>MNKYNVIGGFGISMGYTLLYLSLIVIIPLSTVLLSAMSMSWGDFLATVLDRRALLSYKVTILASLTAAFVNLIIGFIMAWVLTRYEFWGKSIINAAVDLPFALPTAVAGITLTALYAESGWIGSILAKFGIKVIFTQTGIALALIFITFPFVVRTVQPALEELESELEEAAASLGASRIQTLTKVIFPIIAPSLITGFALAFARGLGEYGSVIFISGNMPFKTEITPLLIITKLEQFNYAAANALALMTLLTAFTVLFLLGVLKKFIRREQ</sequence>
<evidence type="ECO:0000256" key="1">
    <source>
        <dbReference type="ARBA" id="ARBA00004651"/>
    </source>
</evidence>
<comment type="subunit">
    <text evidence="2">The complex is composed of two ATP-binding proteins (CysA), two transmembrane proteins (CysT and CysW) and a solute-binding protein (CysP).</text>
</comment>
<reference evidence="11 12" key="1">
    <citation type="submission" date="2019-03" db="EMBL/GenBank/DDBJ databases">
        <title>Genomic Encyclopedia of Type Strains, Phase IV (KMG-IV): sequencing the most valuable type-strain genomes for metagenomic binning, comparative biology and taxonomic classification.</title>
        <authorList>
            <person name="Goeker M."/>
        </authorList>
    </citation>
    <scope>NUCLEOTIDE SEQUENCE [LARGE SCALE GENOMIC DNA]</scope>
    <source>
        <strain evidence="11 12">DSM 24984</strain>
    </source>
</reference>
<dbReference type="EMBL" id="SMGG01000004">
    <property type="protein sequence ID" value="TCK61008.1"/>
    <property type="molecule type" value="Genomic_DNA"/>
</dbReference>
<keyword evidence="12" id="KW-1185">Reference proteome</keyword>
<dbReference type="Gene3D" id="1.10.3720.10">
    <property type="entry name" value="MetI-like"/>
    <property type="match status" value="1"/>
</dbReference>
<dbReference type="InterPro" id="IPR005667">
    <property type="entry name" value="Sulph_transpt2"/>
</dbReference>
<dbReference type="Pfam" id="PF00528">
    <property type="entry name" value="BPD_transp_1"/>
    <property type="match status" value="1"/>
</dbReference>
<comment type="similarity">
    <text evidence="9">Belongs to the binding-protein-dependent transport system permease family. CysTW subfamily.</text>
</comment>
<evidence type="ECO:0000256" key="6">
    <source>
        <dbReference type="ARBA" id="ARBA00023032"/>
    </source>
</evidence>
<evidence type="ECO:0000259" key="10">
    <source>
        <dbReference type="PROSITE" id="PS50928"/>
    </source>
</evidence>
<feature type="transmembrane region" description="Helical" evidence="9">
    <location>
        <begin position="185"/>
        <end position="203"/>
    </location>
</feature>
<dbReference type="NCBIfam" id="TIGR02139">
    <property type="entry name" value="permease_CysT"/>
    <property type="match status" value="1"/>
</dbReference>
<dbReference type="InterPro" id="IPR035906">
    <property type="entry name" value="MetI-like_sf"/>
</dbReference>
<evidence type="ECO:0000256" key="2">
    <source>
        <dbReference type="ARBA" id="ARBA00011779"/>
    </source>
</evidence>
<keyword evidence="3 9" id="KW-0813">Transport</keyword>
<gene>
    <name evidence="11" type="ORF">C8D98_1890</name>
</gene>
<dbReference type="Proteomes" id="UP000294614">
    <property type="component" value="Unassembled WGS sequence"/>
</dbReference>
<dbReference type="PANTHER" id="PTHR30406">
    <property type="entry name" value="SULFATE TRANSPORT SYSTEM PERMEASE PROTEIN"/>
    <property type="match status" value="1"/>
</dbReference>
<comment type="caution">
    <text evidence="11">The sequence shown here is derived from an EMBL/GenBank/DDBJ whole genome shotgun (WGS) entry which is preliminary data.</text>
</comment>
<dbReference type="NCBIfam" id="TIGR00969">
    <property type="entry name" value="3a0106s02"/>
    <property type="match status" value="1"/>
</dbReference>
<dbReference type="PROSITE" id="PS50928">
    <property type="entry name" value="ABC_TM1"/>
    <property type="match status" value="1"/>
</dbReference>
<comment type="function">
    <text evidence="9">Part of the ABC transporter complex (TC 3.A.1.6.1) involved in sulfate/thiosulfate import.</text>
</comment>
<keyword evidence="7 9" id="KW-0472">Membrane</keyword>
<dbReference type="RefSeq" id="WP_207891256.1">
    <property type="nucleotide sequence ID" value="NZ_JAJUHT010000011.1"/>
</dbReference>
<feature type="transmembrane region" description="Helical" evidence="9">
    <location>
        <begin position="18"/>
        <end position="41"/>
    </location>
</feature>
<keyword evidence="5 9" id="KW-1133">Transmembrane helix</keyword>
<dbReference type="InterPro" id="IPR000515">
    <property type="entry name" value="MetI-like"/>
</dbReference>
<dbReference type="GO" id="GO:0015419">
    <property type="term" value="F:ABC-type sulfate transporter activity"/>
    <property type="evidence" value="ECO:0007669"/>
    <property type="project" value="UniProtKB-UniRule"/>
</dbReference>
<keyword evidence="6 9" id="KW-0764">Sulfate transport</keyword>
<keyword evidence="4 9" id="KW-0812">Transmembrane</keyword>
<evidence type="ECO:0000256" key="5">
    <source>
        <dbReference type="ARBA" id="ARBA00022989"/>
    </source>
</evidence>
<dbReference type="InterPro" id="IPR011865">
    <property type="entry name" value="CysT_permease"/>
</dbReference>
<feature type="transmembrane region" description="Helical" evidence="9">
    <location>
        <begin position="129"/>
        <end position="153"/>
    </location>
</feature>
<dbReference type="SUPFAM" id="SSF161098">
    <property type="entry name" value="MetI-like"/>
    <property type="match status" value="1"/>
</dbReference>
<name>A0A4R1K9D6_9BACT</name>
<protein>
    <recommendedName>
        <fullName evidence="9">Sulfate transport system permease protein CysT</fullName>
    </recommendedName>
</protein>
<comment type="caution">
    <text evidence="9">Lacks conserved residue(s) required for the propagation of feature annotation.</text>
</comment>
<evidence type="ECO:0000256" key="7">
    <source>
        <dbReference type="ARBA" id="ARBA00023136"/>
    </source>
</evidence>
<proteinExistence type="inferred from homology"/>
<dbReference type="PANTHER" id="PTHR30406:SF8">
    <property type="entry name" value="SULFATE TRANSPORT SYSTEM PERMEASE PROTEIN CYST"/>
    <property type="match status" value="1"/>
</dbReference>
<evidence type="ECO:0000256" key="9">
    <source>
        <dbReference type="RuleBase" id="RU366001"/>
    </source>
</evidence>
<organism evidence="11 12">
    <name type="scientific">Seleniivibrio woodruffii</name>
    <dbReference type="NCBI Taxonomy" id="1078050"/>
    <lineage>
        <taxon>Bacteria</taxon>
        <taxon>Pseudomonadati</taxon>
        <taxon>Deferribacterota</taxon>
        <taxon>Deferribacteres</taxon>
        <taxon>Deferribacterales</taxon>
        <taxon>Geovibrionaceae</taxon>
        <taxon>Seleniivibrio</taxon>
    </lineage>
</organism>
<comment type="function">
    <text evidence="8">Part of the ABC transporter complex CysAWTP (TC 3.A.1.6.1) involved in sulfate/thiosulfate import. Probably responsible for the translocation of the substrate across the membrane.</text>
</comment>
<dbReference type="AlphaFoldDB" id="A0A4R1K9D6"/>
<evidence type="ECO:0000256" key="3">
    <source>
        <dbReference type="ARBA" id="ARBA00022448"/>
    </source>
</evidence>
<accession>A0A4R1K9D6</accession>
<feature type="domain" description="ABC transmembrane type-1" evidence="10">
    <location>
        <begin position="57"/>
        <end position="260"/>
    </location>
</feature>
<evidence type="ECO:0000313" key="12">
    <source>
        <dbReference type="Proteomes" id="UP000294614"/>
    </source>
</evidence>
<comment type="subcellular location">
    <subcellularLocation>
        <location evidence="1">Cell membrane</location>
        <topology evidence="1">Multi-pass membrane protein</topology>
    </subcellularLocation>
</comment>
<evidence type="ECO:0000256" key="4">
    <source>
        <dbReference type="ARBA" id="ARBA00022692"/>
    </source>
</evidence>
<dbReference type="CDD" id="cd06261">
    <property type="entry name" value="TM_PBP2"/>
    <property type="match status" value="1"/>
</dbReference>
<evidence type="ECO:0000313" key="11">
    <source>
        <dbReference type="EMBL" id="TCK61008.1"/>
    </source>
</evidence>
<dbReference type="GO" id="GO:0005886">
    <property type="term" value="C:plasma membrane"/>
    <property type="evidence" value="ECO:0007669"/>
    <property type="project" value="UniProtKB-SubCell"/>
</dbReference>